<accession>A0A8H3FRR3</accession>
<evidence type="ECO:0000259" key="2">
    <source>
        <dbReference type="Pfam" id="PF04457"/>
    </source>
</evidence>
<evidence type="ECO:0000256" key="1">
    <source>
        <dbReference type="SAM" id="MobiDB-lite"/>
    </source>
</evidence>
<name>A0A8H3FRR3_9LECA</name>
<evidence type="ECO:0000313" key="4">
    <source>
        <dbReference type="Proteomes" id="UP000664169"/>
    </source>
</evidence>
<dbReference type="EMBL" id="CAJPDQ010000029">
    <property type="protein sequence ID" value="CAF9928169.1"/>
    <property type="molecule type" value="Genomic_DNA"/>
</dbReference>
<dbReference type="Proteomes" id="UP000664169">
    <property type="component" value="Unassembled WGS sequence"/>
</dbReference>
<keyword evidence="4" id="KW-1185">Reference proteome</keyword>
<comment type="caution">
    <text evidence="3">The sequence shown here is derived from an EMBL/GenBank/DDBJ whole genome shotgun (WGS) entry which is preliminary data.</text>
</comment>
<evidence type="ECO:0000313" key="3">
    <source>
        <dbReference type="EMBL" id="CAF9928169.1"/>
    </source>
</evidence>
<feature type="region of interest" description="Disordered" evidence="1">
    <location>
        <begin position="499"/>
        <end position="552"/>
    </location>
</feature>
<feature type="compositionally biased region" description="Basic residues" evidence="1">
    <location>
        <begin position="514"/>
        <end position="535"/>
    </location>
</feature>
<feature type="domain" description="MJ1316 RNA cyclic group end recognition" evidence="2">
    <location>
        <begin position="554"/>
        <end position="626"/>
    </location>
</feature>
<dbReference type="Pfam" id="PF04457">
    <property type="entry name" value="MJ1316"/>
    <property type="match status" value="1"/>
</dbReference>
<dbReference type="InterPro" id="IPR040459">
    <property type="entry name" value="MJ1316"/>
</dbReference>
<gene>
    <name evidence="3" type="ORF">GOMPHAMPRED_004612</name>
</gene>
<reference evidence="3" key="1">
    <citation type="submission" date="2021-03" db="EMBL/GenBank/DDBJ databases">
        <authorList>
            <person name="Tagirdzhanova G."/>
        </authorList>
    </citation>
    <scope>NUCLEOTIDE SEQUENCE</scope>
</reference>
<dbReference type="AlphaFoldDB" id="A0A8H3FRR3"/>
<sequence length="649" mass="74954">MEDLYEDGDYSNVSEIKVNEPAKLKDLLLNGPSFIPTQQDLRKGEEVLKILANALLGDISKRHYAMTPLLPSLRLRYSTIDMVTVGIIPLGFYAWGLWKPNDPISVCVCGTPSVETLFDLLRTRLSARKDLIIIEGFDKWEAHFDLLISSIKVELVYHRNPFISQWTEASEDDLAETRARVPWTPKDFYDLARTHEMAKEISSYGVGVVGRAYWAYMSWSQNLGLYPVLLNKEQTLCLAIHELSTKISLSDFSKLNLPVCLNYWTLDKLAASLGLKKTRFEQRTLETIGLVVGNSNRSAHFLPVIKTTCDFSIPQWPRFFAIWRQYIRVSVSFWGSSSLGAAGWFSSIEREIKDSQPSFPSNKTRYQFWPYPFEEHRDQPWIGNKKEVKPLAEHAPEDILRIVAKVVKDAPYLESKTGQTDFELSYLIGCDGPLGSLQSNSIRVIDEMNKRCEYALEDKDRSNGGFSIEFVARDDLEPVWYPYILKHVPNPADLREFGDHEDEVRSSSTSPERKKQKKSKSKAKGKGKQKQKQKQKAPAPTSSDDEEEPKRAYLRPASDILNRFHHDRRYKFNIDDYIIGYQDRFVGIKEIPLQKWTKDYTAQEFIPQTRIRYFKRKSDGVVIWDRNAKIDLVTEEYYMEDSEEEPMID</sequence>
<protein>
    <recommendedName>
        <fullName evidence="2">MJ1316 RNA cyclic group end recognition domain-containing protein</fullName>
    </recommendedName>
</protein>
<proteinExistence type="predicted"/>
<dbReference type="OrthoDB" id="10263155at2759"/>
<organism evidence="3 4">
    <name type="scientific">Gomphillus americanus</name>
    <dbReference type="NCBI Taxonomy" id="1940652"/>
    <lineage>
        <taxon>Eukaryota</taxon>
        <taxon>Fungi</taxon>
        <taxon>Dikarya</taxon>
        <taxon>Ascomycota</taxon>
        <taxon>Pezizomycotina</taxon>
        <taxon>Lecanoromycetes</taxon>
        <taxon>OSLEUM clade</taxon>
        <taxon>Ostropomycetidae</taxon>
        <taxon>Ostropales</taxon>
        <taxon>Graphidaceae</taxon>
        <taxon>Gomphilloideae</taxon>
        <taxon>Gomphillus</taxon>
    </lineage>
</organism>